<keyword evidence="2" id="KW-0808">Transferase</keyword>
<dbReference type="SUPFAM" id="SSF53383">
    <property type="entry name" value="PLP-dependent transferases"/>
    <property type="match status" value="1"/>
</dbReference>
<dbReference type="Pfam" id="PF00155">
    <property type="entry name" value="Aminotran_1_2"/>
    <property type="match status" value="1"/>
</dbReference>
<name>A0A8J3QC38_9ACTN</name>
<dbReference type="EMBL" id="BONY01000034">
    <property type="protein sequence ID" value="GIH07202.1"/>
    <property type="molecule type" value="Genomic_DNA"/>
</dbReference>
<dbReference type="InterPro" id="IPR004839">
    <property type="entry name" value="Aminotransferase_I/II_large"/>
</dbReference>
<evidence type="ECO:0000313" key="6">
    <source>
        <dbReference type="Proteomes" id="UP000612899"/>
    </source>
</evidence>
<proteinExistence type="predicted"/>
<keyword evidence="6" id="KW-1185">Reference proteome</keyword>
<dbReference type="GO" id="GO:0030170">
    <property type="term" value="F:pyridoxal phosphate binding"/>
    <property type="evidence" value="ECO:0007669"/>
    <property type="project" value="InterPro"/>
</dbReference>
<gene>
    <name evidence="5" type="ORF">Rhe02_52690</name>
</gene>
<sequence length="254" mass="27851">MDRFRLRAEDGWRVDSERLAAVTATGAYDLVVVVNPNNPTGRHLPAAQLSSMIADTPEPTRWWIDEAYLGYVGLDQSLSNLAATDPRVVVCTSMSKMYALSGVRAAFLVAEPETAAQLRRWTPPWPVSLPAQLAAVAALRDPAYYADRWARTAVLRHRLAADLSKVDPTATVDEAVANFLTVTLPPDGPSAAQVVQECRHHNVYLRDLSPMSAAFQGRTIRIAVRDTAENTRIVAAYHAALAAAGFERDSEDRR</sequence>
<keyword evidence="3" id="KW-0663">Pyridoxal phosphate</keyword>
<evidence type="ECO:0000256" key="2">
    <source>
        <dbReference type="ARBA" id="ARBA00022679"/>
    </source>
</evidence>
<dbReference type="PANTHER" id="PTHR43643">
    <property type="entry name" value="HISTIDINOL-PHOSPHATE AMINOTRANSFERASE 2"/>
    <property type="match status" value="1"/>
</dbReference>
<evidence type="ECO:0000256" key="1">
    <source>
        <dbReference type="ARBA" id="ARBA00022576"/>
    </source>
</evidence>
<evidence type="ECO:0000259" key="4">
    <source>
        <dbReference type="Pfam" id="PF00155"/>
    </source>
</evidence>
<dbReference type="Proteomes" id="UP000612899">
    <property type="component" value="Unassembled WGS sequence"/>
</dbReference>
<comment type="caution">
    <text evidence="5">The sequence shown here is derived from an EMBL/GenBank/DDBJ whole genome shotgun (WGS) entry which is preliminary data.</text>
</comment>
<protein>
    <recommendedName>
        <fullName evidence="4">Aminotransferase class I/classII large domain-containing protein</fullName>
    </recommendedName>
</protein>
<reference evidence="5" key="1">
    <citation type="submission" date="2021-01" db="EMBL/GenBank/DDBJ databases">
        <title>Whole genome shotgun sequence of Rhizocola hellebori NBRC 109834.</title>
        <authorList>
            <person name="Komaki H."/>
            <person name="Tamura T."/>
        </authorList>
    </citation>
    <scope>NUCLEOTIDE SEQUENCE</scope>
    <source>
        <strain evidence="5">NBRC 109834</strain>
    </source>
</reference>
<dbReference type="CDD" id="cd00609">
    <property type="entry name" value="AAT_like"/>
    <property type="match status" value="1"/>
</dbReference>
<dbReference type="AlphaFoldDB" id="A0A8J3QC38"/>
<keyword evidence="1" id="KW-0032">Aminotransferase</keyword>
<dbReference type="InterPro" id="IPR050106">
    <property type="entry name" value="HistidinolP_aminotransfase"/>
</dbReference>
<accession>A0A8J3QC38</accession>
<evidence type="ECO:0000256" key="3">
    <source>
        <dbReference type="ARBA" id="ARBA00022898"/>
    </source>
</evidence>
<feature type="domain" description="Aminotransferase class I/classII large" evidence="4">
    <location>
        <begin position="3"/>
        <end position="235"/>
    </location>
</feature>
<dbReference type="Gene3D" id="3.40.640.10">
    <property type="entry name" value="Type I PLP-dependent aspartate aminotransferase-like (Major domain)"/>
    <property type="match status" value="1"/>
</dbReference>
<dbReference type="InterPro" id="IPR015421">
    <property type="entry name" value="PyrdxlP-dep_Trfase_major"/>
</dbReference>
<organism evidence="5 6">
    <name type="scientific">Rhizocola hellebori</name>
    <dbReference type="NCBI Taxonomy" id="1392758"/>
    <lineage>
        <taxon>Bacteria</taxon>
        <taxon>Bacillati</taxon>
        <taxon>Actinomycetota</taxon>
        <taxon>Actinomycetes</taxon>
        <taxon>Micromonosporales</taxon>
        <taxon>Micromonosporaceae</taxon>
        <taxon>Rhizocola</taxon>
    </lineage>
</organism>
<dbReference type="PANTHER" id="PTHR43643:SF3">
    <property type="entry name" value="HISTIDINOL-PHOSPHATE AMINOTRANSFERASE"/>
    <property type="match status" value="1"/>
</dbReference>
<dbReference type="InterPro" id="IPR015422">
    <property type="entry name" value="PyrdxlP-dep_Trfase_small"/>
</dbReference>
<evidence type="ECO:0000313" key="5">
    <source>
        <dbReference type="EMBL" id="GIH07202.1"/>
    </source>
</evidence>
<dbReference type="Gene3D" id="3.90.1150.10">
    <property type="entry name" value="Aspartate Aminotransferase, domain 1"/>
    <property type="match status" value="1"/>
</dbReference>
<dbReference type="InterPro" id="IPR015424">
    <property type="entry name" value="PyrdxlP-dep_Trfase"/>
</dbReference>
<dbReference type="GO" id="GO:0008483">
    <property type="term" value="F:transaminase activity"/>
    <property type="evidence" value="ECO:0007669"/>
    <property type="project" value="UniProtKB-KW"/>
</dbReference>